<proteinExistence type="predicted"/>
<dbReference type="AlphaFoldDB" id="A0A1G9L9E0"/>
<evidence type="ECO:0000256" key="1">
    <source>
        <dbReference type="SAM" id="MobiDB-lite"/>
    </source>
</evidence>
<organism evidence="3 4">
    <name type="scientific">Halarsenatibacter silvermanii</name>
    <dbReference type="NCBI Taxonomy" id="321763"/>
    <lineage>
        <taxon>Bacteria</taxon>
        <taxon>Bacillati</taxon>
        <taxon>Bacillota</taxon>
        <taxon>Clostridia</taxon>
        <taxon>Halanaerobiales</taxon>
        <taxon>Halarsenatibacteraceae</taxon>
        <taxon>Halarsenatibacter</taxon>
    </lineage>
</organism>
<keyword evidence="2" id="KW-0812">Transmembrane</keyword>
<name>A0A1G9L9E0_9FIRM</name>
<dbReference type="Proteomes" id="UP000199476">
    <property type="component" value="Unassembled WGS sequence"/>
</dbReference>
<dbReference type="EMBL" id="FNGO01000006">
    <property type="protein sequence ID" value="SDL58598.1"/>
    <property type="molecule type" value="Genomic_DNA"/>
</dbReference>
<dbReference type="PROSITE" id="PS00409">
    <property type="entry name" value="PROKAR_NTER_METHYL"/>
    <property type="match status" value="1"/>
</dbReference>
<feature type="region of interest" description="Disordered" evidence="1">
    <location>
        <begin position="315"/>
        <end position="342"/>
    </location>
</feature>
<protein>
    <submittedName>
        <fullName evidence="3">Uncharacterized protein</fullName>
    </submittedName>
</protein>
<reference evidence="3 4" key="1">
    <citation type="submission" date="2016-10" db="EMBL/GenBank/DDBJ databases">
        <authorList>
            <person name="de Groot N.N."/>
        </authorList>
    </citation>
    <scope>NUCLEOTIDE SEQUENCE [LARGE SCALE GENOMIC DNA]</scope>
    <source>
        <strain evidence="3 4">SLAS-1</strain>
    </source>
</reference>
<evidence type="ECO:0000256" key="2">
    <source>
        <dbReference type="SAM" id="Phobius"/>
    </source>
</evidence>
<gene>
    <name evidence="3" type="ORF">SAMN04488692_1062</name>
</gene>
<feature type="transmembrane region" description="Helical" evidence="2">
    <location>
        <begin position="21"/>
        <end position="41"/>
    </location>
</feature>
<keyword evidence="4" id="KW-1185">Reference proteome</keyword>
<feature type="compositionally biased region" description="Basic and acidic residues" evidence="1">
    <location>
        <begin position="321"/>
        <end position="342"/>
    </location>
</feature>
<sequence>MKMGKIILGSDIMLNNKGITLVEVILALSLVGIIGLMAAGIQTDIYEIFYTEADNTSFHINLQTMHQLFRDELVGMEVNTDSGDYSFEWNNAEDELVRKDLNNSNNDFSLRFQEDRIEEIEMKKDNSMLNITVKYNMYEDSNESNNSDNNEREYKISVYENYIDEDINLVSEDDKLYFEIPVGELPADELGWVNPPGEGQADPRWIEEFKDAPQEEDPNYHSGIVIFSEENLHHWVAAKEKTSLEAVKGFIFEVKLEVRNDGELTLTSDKDIIFEDEVDIKGELDINAGGDVIFEDEVDIKGELCFEQKTTVEYEGETEDFGGHEDEKKNCYDEDDFHNKFD</sequence>
<evidence type="ECO:0000313" key="3">
    <source>
        <dbReference type="EMBL" id="SDL58598.1"/>
    </source>
</evidence>
<dbReference type="STRING" id="321763.SAMN04488692_1062"/>
<keyword evidence="2" id="KW-0472">Membrane</keyword>
<accession>A0A1G9L9E0</accession>
<keyword evidence="2" id="KW-1133">Transmembrane helix</keyword>
<dbReference type="InterPro" id="IPR012902">
    <property type="entry name" value="N_methyl_site"/>
</dbReference>
<dbReference type="RefSeq" id="WP_143423012.1">
    <property type="nucleotide sequence ID" value="NZ_FNGO01000006.1"/>
</dbReference>
<evidence type="ECO:0000313" key="4">
    <source>
        <dbReference type="Proteomes" id="UP000199476"/>
    </source>
</evidence>